<dbReference type="InterPro" id="IPR029047">
    <property type="entry name" value="HSP70_peptide-bd_sf"/>
</dbReference>
<dbReference type="PANTHER" id="PTHR19375">
    <property type="entry name" value="HEAT SHOCK PROTEIN 70KDA"/>
    <property type="match status" value="1"/>
</dbReference>
<dbReference type="GO" id="GO:0140662">
    <property type="term" value="F:ATP-dependent protein folding chaperone"/>
    <property type="evidence" value="ECO:0007669"/>
    <property type="project" value="InterPro"/>
</dbReference>
<keyword evidence="2" id="KW-0067">ATP-binding</keyword>
<evidence type="ECO:0000256" key="3">
    <source>
        <dbReference type="SAM" id="MobiDB-lite"/>
    </source>
</evidence>
<evidence type="ECO:0008006" key="6">
    <source>
        <dbReference type="Google" id="ProtNLM"/>
    </source>
</evidence>
<protein>
    <recommendedName>
        <fullName evidence="6">Heat shock protein 70</fullName>
    </recommendedName>
</protein>
<reference evidence="4" key="1">
    <citation type="submission" date="2021-01" db="UniProtKB">
        <authorList>
            <consortium name="EnsemblPlants"/>
        </authorList>
    </citation>
    <scope>IDENTIFICATION</scope>
</reference>
<dbReference type="SUPFAM" id="SSF53067">
    <property type="entry name" value="Actin-like ATPase domain"/>
    <property type="match status" value="1"/>
</dbReference>
<dbReference type="Gene3D" id="3.30.420.40">
    <property type="match status" value="2"/>
</dbReference>
<dbReference type="Pfam" id="PF00012">
    <property type="entry name" value="HSP70"/>
    <property type="match status" value="1"/>
</dbReference>
<dbReference type="Gene3D" id="2.60.34.10">
    <property type="entry name" value="Substrate Binding Domain Of DNAk, Chain A, domain 1"/>
    <property type="match status" value="1"/>
</dbReference>
<keyword evidence="5" id="KW-1185">Reference proteome</keyword>
<feature type="compositionally biased region" description="Basic and acidic residues" evidence="3">
    <location>
        <begin position="1"/>
        <end position="12"/>
    </location>
</feature>
<evidence type="ECO:0000256" key="1">
    <source>
        <dbReference type="ARBA" id="ARBA00022741"/>
    </source>
</evidence>
<dbReference type="InterPro" id="IPR043129">
    <property type="entry name" value="ATPase_NBD"/>
</dbReference>
<name>A0A7N1A7P2_KALFE</name>
<dbReference type="EnsemblPlants" id="Kaladp0929s0001.1.v1.1">
    <property type="protein sequence ID" value="Kaladp0929s0001.1.v1.1"/>
    <property type="gene ID" value="Kaladp0929s0001.v1.1"/>
</dbReference>
<dbReference type="OMA" id="NQRERQG"/>
<dbReference type="Gramene" id="Kaladp0929s0001.1.v1.1">
    <property type="protein sequence ID" value="Kaladp0929s0001.1.v1.1"/>
    <property type="gene ID" value="Kaladp0929s0001.v1.1"/>
</dbReference>
<dbReference type="SUPFAM" id="SSF100920">
    <property type="entry name" value="Heat shock protein 70kD (HSP70), peptide-binding domain"/>
    <property type="match status" value="1"/>
</dbReference>
<dbReference type="Gene3D" id="3.90.640.10">
    <property type="entry name" value="Actin, Chain A, domain 4"/>
    <property type="match status" value="1"/>
</dbReference>
<accession>A0A7N1A7P2</accession>
<dbReference type="InterPro" id="IPR013126">
    <property type="entry name" value="Hsp_70_fam"/>
</dbReference>
<evidence type="ECO:0000256" key="2">
    <source>
        <dbReference type="ARBA" id="ARBA00022840"/>
    </source>
</evidence>
<feature type="compositionally biased region" description="Polar residues" evidence="3">
    <location>
        <begin position="13"/>
        <end position="23"/>
    </location>
</feature>
<proteinExistence type="predicted"/>
<keyword evidence="1" id="KW-0547">Nucleotide-binding</keyword>
<feature type="region of interest" description="Disordered" evidence="3">
    <location>
        <begin position="1"/>
        <end position="34"/>
    </location>
</feature>
<dbReference type="AlphaFoldDB" id="A0A7N1A7P2"/>
<dbReference type="InterPro" id="IPR018181">
    <property type="entry name" value="Heat_shock_70_CS"/>
</dbReference>
<evidence type="ECO:0000313" key="5">
    <source>
        <dbReference type="Proteomes" id="UP000594263"/>
    </source>
</evidence>
<organism evidence="4 5">
    <name type="scientific">Kalanchoe fedtschenkoi</name>
    <name type="common">Lavender scallops</name>
    <name type="synonym">South American air plant</name>
    <dbReference type="NCBI Taxonomy" id="63787"/>
    <lineage>
        <taxon>Eukaryota</taxon>
        <taxon>Viridiplantae</taxon>
        <taxon>Streptophyta</taxon>
        <taxon>Embryophyta</taxon>
        <taxon>Tracheophyta</taxon>
        <taxon>Spermatophyta</taxon>
        <taxon>Magnoliopsida</taxon>
        <taxon>eudicotyledons</taxon>
        <taxon>Gunneridae</taxon>
        <taxon>Pentapetalae</taxon>
        <taxon>Saxifragales</taxon>
        <taxon>Crassulaceae</taxon>
        <taxon>Kalanchoe</taxon>
    </lineage>
</organism>
<dbReference type="PRINTS" id="PR00301">
    <property type="entry name" value="HEATSHOCK70"/>
</dbReference>
<dbReference type="GO" id="GO:0005524">
    <property type="term" value="F:ATP binding"/>
    <property type="evidence" value="ECO:0007669"/>
    <property type="project" value="UniProtKB-KW"/>
</dbReference>
<sequence>MKEEERIPEENKNNVVMANPTGNQRERQGAVPPPNRMLQAKRTLSSSTQTIIEIDSLYNGIEFYSTITRARFRELNIDLFRRCMEPVEKCLCDVKIDKSRVEEVVLVGGSTRIPKVQQLLQDFFNGKELCKSINPDEVVAYNAAVQAAILTDLLLLDVTLMSLGLETAGWVMAVLIPRNTTILTKKEQVFSTYSDNQPGVLIQVYEGERATTQDNNLLGKFELTGIHPAPRGVPQINVCFDIDTDEKIGRKLDPTDKKRIEKAVNEVIEWLDKNQLTEVDELKDKLKGLEGLCNPIIVKMYQGGGRSTGSGAGPKIEDVD</sequence>
<dbReference type="Proteomes" id="UP000594263">
    <property type="component" value="Unplaced"/>
</dbReference>
<dbReference type="PROSITE" id="PS01036">
    <property type="entry name" value="HSP70_3"/>
    <property type="match status" value="1"/>
</dbReference>
<dbReference type="FunFam" id="3.30.420.40:FF:000172">
    <property type="entry name" value="Heat shock 70 kDa protein"/>
    <property type="match status" value="1"/>
</dbReference>
<evidence type="ECO:0000313" key="4">
    <source>
        <dbReference type="EnsemblPlants" id="Kaladp0929s0001.1.v1.1"/>
    </source>
</evidence>